<dbReference type="InterPro" id="IPR019734">
    <property type="entry name" value="TPR_rpt"/>
</dbReference>
<dbReference type="PANTHER" id="PTHR44858">
    <property type="entry name" value="TETRATRICOPEPTIDE REPEAT PROTEIN 6"/>
    <property type="match status" value="1"/>
</dbReference>
<evidence type="ECO:0000313" key="4">
    <source>
        <dbReference type="EMBL" id="KAA5802393.1"/>
    </source>
</evidence>
<dbReference type="Pfam" id="PF13432">
    <property type="entry name" value="TPR_16"/>
    <property type="match status" value="2"/>
</dbReference>
<gene>
    <name evidence="4" type="ORF">F1654_11260</name>
</gene>
<dbReference type="InterPro" id="IPR011990">
    <property type="entry name" value="TPR-like_helical_dom_sf"/>
</dbReference>
<keyword evidence="1" id="KW-0677">Repeat</keyword>
<comment type="caution">
    <text evidence="4">The sequence shown here is derived from an EMBL/GenBank/DDBJ whole genome shotgun (WGS) entry which is preliminary data.</text>
</comment>
<dbReference type="SUPFAM" id="SSF48452">
    <property type="entry name" value="TPR-like"/>
    <property type="match status" value="1"/>
</dbReference>
<organism evidence="4 5">
    <name type="scientific">Alkalicaulis satelles</name>
    <dbReference type="NCBI Taxonomy" id="2609175"/>
    <lineage>
        <taxon>Bacteria</taxon>
        <taxon>Pseudomonadati</taxon>
        <taxon>Pseudomonadota</taxon>
        <taxon>Alphaproteobacteria</taxon>
        <taxon>Maricaulales</taxon>
        <taxon>Maricaulaceae</taxon>
        <taxon>Alkalicaulis</taxon>
    </lineage>
</organism>
<feature type="repeat" description="TPR" evidence="3">
    <location>
        <begin position="193"/>
        <end position="226"/>
    </location>
</feature>
<dbReference type="PROSITE" id="PS50005">
    <property type="entry name" value="TPR"/>
    <property type="match status" value="1"/>
</dbReference>
<dbReference type="AlphaFoldDB" id="A0A5M6ZCD2"/>
<accession>A0A5M6ZCD2</accession>
<dbReference type="SMART" id="SM00028">
    <property type="entry name" value="TPR"/>
    <property type="match status" value="6"/>
</dbReference>
<name>A0A5M6ZCD2_9PROT</name>
<protein>
    <submittedName>
        <fullName evidence="4">Tetratricopeptide repeat protein</fullName>
    </submittedName>
</protein>
<sequence>MRPGAGAQASAPFVFCARPDNRQRAAPAHCPACARPSWCAGTKEPSIAQDAVMLRALLVLALAAGLAACAPSGPEAAPEAAGGACADAPGLMADSRFADAQAAYEACLAFSDHDWEEEAELRLRLAASLMGQEHFADALSVYDALLELIERETGDGAHPAVRRNRAMALLRLGRHEDALDDARTALMRSPRDVTAHMIAGSAQLETGDAAGAAGSFDAALALNPDSAAALSGRSAAFAALGRHDAALDDALEAVSFAPDGAGALNALCWALVKAGRAQEALPTCDAALEMRPDSGAITHSRAAALEQLGRMDEARDLYARAHELDPASREIAADYARTRRQ</sequence>
<evidence type="ECO:0000256" key="3">
    <source>
        <dbReference type="PROSITE-ProRule" id="PRU00339"/>
    </source>
</evidence>
<dbReference type="InterPro" id="IPR050498">
    <property type="entry name" value="Ycf3"/>
</dbReference>
<keyword evidence="5" id="KW-1185">Reference proteome</keyword>
<dbReference type="PANTHER" id="PTHR44858:SF1">
    <property type="entry name" value="UDP-N-ACETYLGLUCOSAMINE--PEPTIDE N-ACETYLGLUCOSAMINYLTRANSFERASE SPINDLY-RELATED"/>
    <property type="match status" value="1"/>
</dbReference>
<dbReference type="EMBL" id="VWOJ01000003">
    <property type="protein sequence ID" value="KAA5802393.1"/>
    <property type="molecule type" value="Genomic_DNA"/>
</dbReference>
<evidence type="ECO:0000256" key="2">
    <source>
        <dbReference type="ARBA" id="ARBA00022803"/>
    </source>
</evidence>
<reference evidence="4 5" key="1">
    <citation type="submission" date="2019-09" db="EMBL/GenBank/DDBJ databases">
        <authorList>
            <person name="Kevbrin V."/>
            <person name="Grouzdev D.S."/>
        </authorList>
    </citation>
    <scope>NUCLEOTIDE SEQUENCE [LARGE SCALE GENOMIC DNA]</scope>
    <source>
        <strain evidence="4 5">G-192</strain>
    </source>
</reference>
<proteinExistence type="predicted"/>
<evidence type="ECO:0000313" key="5">
    <source>
        <dbReference type="Proteomes" id="UP000325122"/>
    </source>
</evidence>
<evidence type="ECO:0000256" key="1">
    <source>
        <dbReference type="ARBA" id="ARBA00022737"/>
    </source>
</evidence>
<dbReference type="Gene3D" id="1.25.40.10">
    <property type="entry name" value="Tetratricopeptide repeat domain"/>
    <property type="match status" value="3"/>
</dbReference>
<keyword evidence="2 3" id="KW-0802">TPR repeat</keyword>
<dbReference type="Proteomes" id="UP000325122">
    <property type="component" value="Unassembled WGS sequence"/>
</dbReference>